<dbReference type="Gene3D" id="3.30.460.10">
    <property type="entry name" value="Beta Polymerase, domain 2"/>
    <property type="match status" value="1"/>
</dbReference>
<dbReference type="PANTHER" id="PTHR41773">
    <property type="entry name" value="GTP PYROPHOSPHATASE-RELATED"/>
    <property type="match status" value="1"/>
</dbReference>
<dbReference type="eggNOG" id="COG2357">
    <property type="taxonomic scope" value="Bacteria"/>
</dbReference>
<dbReference type="PANTHER" id="PTHR41773:SF1">
    <property type="entry name" value="RELA_SPOT DOMAIN-CONTAINING PROTEIN"/>
    <property type="match status" value="1"/>
</dbReference>
<dbReference type="InterPro" id="IPR007685">
    <property type="entry name" value="RelA_SpoT"/>
</dbReference>
<feature type="domain" description="RelA/SpoT" evidence="1">
    <location>
        <begin position="51"/>
        <end position="174"/>
    </location>
</feature>
<dbReference type="AlphaFoldDB" id="K0V432"/>
<dbReference type="EMBL" id="ALQA01000004">
    <property type="protein sequence ID" value="EJZ12210.1"/>
    <property type="molecule type" value="Genomic_DNA"/>
</dbReference>
<reference evidence="2 3" key="1">
    <citation type="journal article" date="2012" name="J. Bacteriol.">
        <title>Complete Genome Sequence of Mycobacterium vaccae Type Strain ATCC 25954.</title>
        <authorList>
            <person name="Ho Y.S."/>
            <person name="Adroub S.A."/>
            <person name="Abadi M."/>
            <person name="Al Alwan B."/>
            <person name="Alkhateeb R."/>
            <person name="Gao G."/>
            <person name="Ragab A."/>
            <person name="Ali S."/>
            <person name="van Soolingen D."/>
            <person name="Bitter W."/>
            <person name="Pain A."/>
            <person name="Abdallah A.M."/>
        </authorList>
    </citation>
    <scope>NUCLEOTIDE SEQUENCE [LARGE SCALE GENOMIC DNA]</scope>
    <source>
        <strain evidence="2 3">ATCC 25954</strain>
    </source>
</reference>
<dbReference type="SMART" id="SM00954">
    <property type="entry name" value="RelA_SpoT"/>
    <property type="match status" value="1"/>
</dbReference>
<sequence length="333" mass="38083">MSAEQADYDFDRWLAAFDGNIEVFVRLREEVQYAVESAIKASGIKAHTVVSRVKSRESYREKLERKQYADPMQQMHDIVGARIVCLFPDDVEKIGAILGDTFEVLHFDDKGKGISPEIWRYVSVHYDCKIKNIHQGPRYDDIKDSVFEVQVRTILQDAWANVEHYLAYKGASSIPASLRRDFSALVGLFHVADKSFQQIYDQSQALDDQASQEMLATHRPPANDAHDKIDIDRSTVKALCKQLYPDRRQSPDSAYSDFVEDLATVNLRDLDGLQELITDGRKEAEEREATYLANHQGFQPLTDIGIARLAVSVVVPEFKQLQRERRIRPTAYE</sequence>
<protein>
    <submittedName>
        <fullName evidence="2">RelA/SpoT domain-containing protein</fullName>
    </submittedName>
</protein>
<organism evidence="2 3">
    <name type="scientific">Mycolicibacterium vaccae ATCC 25954</name>
    <dbReference type="NCBI Taxonomy" id="1194972"/>
    <lineage>
        <taxon>Bacteria</taxon>
        <taxon>Bacillati</taxon>
        <taxon>Actinomycetota</taxon>
        <taxon>Actinomycetes</taxon>
        <taxon>Mycobacteriales</taxon>
        <taxon>Mycobacteriaceae</taxon>
        <taxon>Mycolicibacterium</taxon>
    </lineage>
</organism>
<proteinExistence type="predicted"/>
<dbReference type="Proteomes" id="UP000006072">
    <property type="component" value="Unassembled WGS sequence"/>
</dbReference>
<name>K0V432_MYCVA</name>
<dbReference type="Gene3D" id="1.10.287.860">
    <property type="entry name" value="Nucleotidyltransferase"/>
    <property type="match status" value="1"/>
</dbReference>
<dbReference type="InterPro" id="IPR043519">
    <property type="entry name" value="NT_sf"/>
</dbReference>
<dbReference type="SUPFAM" id="SSF81301">
    <property type="entry name" value="Nucleotidyltransferase"/>
    <property type="match status" value="1"/>
</dbReference>
<dbReference type="Pfam" id="PF04607">
    <property type="entry name" value="RelA_SpoT"/>
    <property type="match status" value="1"/>
</dbReference>
<dbReference type="CDD" id="cd05399">
    <property type="entry name" value="NT_Rel-Spo_like"/>
    <property type="match status" value="1"/>
</dbReference>
<comment type="caution">
    <text evidence="2">The sequence shown here is derived from an EMBL/GenBank/DDBJ whole genome shotgun (WGS) entry which is preliminary data.</text>
</comment>
<accession>K0V432</accession>
<evidence type="ECO:0000313" key="2">
    <source>
        <dbReference type="EMBL" id="EJZ12210.1"/>
    </source>
</evidence>
<evidence type="ECO:0000259" key="1">
    <source>
        <dbReference type="SMART" id="SM00954"/>
    </source>
</evidence>
<evidence type="ECO:0000313" key="3">
    <source>
        <dbReference type="Proteomes" id="UP000006072"/>
    </source>
</evidence>
<dbReference type="RefSeq" id="WP_003929817.1">
    <property type="nucleotide sequence ID" value="NZ_JH814687.1"/>
</dbReference>
<gene>
    <name evidence="2" type="ORF">MVAC_03101</name>
</gene>
<keyword evidence="3" id="KW-1185">Reference proteome</keyword>
<dbReference type="HOGENOM" id="CLU_058756_1_0_11"/>
<dbReference type="GO" id="GO:0015969">
    <property type="term" value="P:guanosine tetraphosphate metabolic process"/>
    <property type="evidence" value="ECO:0007669"/>
    <property type="project" value="InterPro"/>
</dbReference>